<dbReference type="InterPro" id="IPR020845">
    <property type="entry name" value="AMP-binding_CS"/>
</dbReference>
<accession>A0A6G1IXY5</accession>
<sequence>MAPVFGSRFMPVVVDQVAKQQPDLKYASVPLTTNISDGFRDVTFSDISSATNYVASWIDRTLGRSSEFGTIAYMGLGDLRYVVVFLAAVKCGYKVLLPSLRNSPWINASLLEQTQCSHLLYAPEVEALITPLLGNQSNIRIHPVQPLETLIQPETPHYPYEKSYEEAKWDPILILHSSGSTGPPRPIQMNHGTFAVGDNDRNLPTVPGRVNQNWSLWVFPQKEYFFSPFPAFHLAGFSSMVMLPIYYPNATLVLSPPTRPPTGHLASEIMDHFRLKSIFCPPIIAEQLVQEPGGLDICASLNFLLYAGGPLSQNAGDALSKVTDVCQFYGQAETGAIQALVPKRDN</sequence>
<dbReference type="Proteomes" id="UP000799291">
    <property type="component" value="Unassembled WGS sequence"/>
</dbReference>
<proteinExistence type="predicted"/>
<feature type="domain" description="AMP-dependent synthetase/ligase" evidence="3">
    <location>
        <begin position="30"/>
        <end position="339"/>
    </location>
</feature>
<name>A0A6G1IXY5_9PLEO</name>
<evidence type="ECO:0000259" key="3">
    <source>
        <dbReference type="Pfam" id="PF00501"/>
    </source>
</evidence>
<evidence type="ECO:0000256" key="2">
    <source>
        <dbReference type="ARBA" id="ARBA00022553"/>
    </source>
</evidence>
<evidence type="ECO:0000313" key="4">
    <source>
        <dbReference type="EMBL" id="KAF2683122.1"/>
    </source>
</evidence>
<keyword evidence="5" id="KW-1185">Reference proteome</keyword>
<keyword evidence="2" id="KW-0597">Phosphoprotein</keyword>
<dbReference type="EMBL" id="MU005585">
    <property type="protein sequence ID" value="KAF2683122.1"/>
    <property type="molecule type" value="Genomic_DNA"/>
</dbReference>
<dbReference type="PANTHER" id="PTHR43439:SF2">
    <property type="entry name" value="ENZYME, PUTATIVE (JCVI)-RELATED"/>
    <property type="match status" value="1"/>
</dbReference>
<gene>
    <name evidence="4" type="ORF">K458DRAFT_390393</name>
</gene>
<keyword evidence="1" id="KW-0596">Phosphopantetheine</keyword>
<dbReference type="SUPFAM" id="SSF56801">
    <property type="entry name" value="Acetyl-CoA synthetase-like"/>
    <property type="match status" value="1"/>
</dbReference>
<dbReference type="PROSITE" id="PS00455">
    <property type="entry name" value="AMP_BINDING"/>
    <property type="match status" value="1"/>
</dbReference>
<protein>
    <submittedName>
        <fullName evidence="4">Acetyl-CoA synthetase-like protein</fullName>
    </submittedName>
</protein>
<dbReference type="AlphaFoldDB" id="A0A6G1IXY5"/>
<evidence type="ECO:0000256" key="1">
    <source>
        <dbReference type="ARBA" id="ARBA00022450"/>
    </source>
</evidence>
<dbReference type="InterPro" id="IPR000873">
    <property type="entry name" value="AMP-dep_synth/lig_dom"/>
</dbReference>
<dbReference type="Pfam" id="PF00501">
    <property type="entry name" value="AMP-binding"/>
    <property type="match status" value="1"/>
</dbReference>
<dbReference type="OrthoDB" id="429813at2759"/>
<organism evidence="4 5">
    <name type="scientific">Lentithecium fluviatile CBS 122367</name>
    <dbReference type="NCBI Taxonomy" id="1168545"/>
    <lineage>
        <taxon>Eukaryota</taxon>
        <taxon>Fungi</taxon>
        <taxon>Dikarya</taxon>
        <taxon>Ascomycota</taxon>
        <taxon>Pezizomycotina</taxon>
        <taxon>Dothideomycetes</taxon>
        <taxon>Pleosporomycetidae</taxon>
        <taxon>Pleosporales</taxon>
        <taxon>Massarineae</taxon>
        <taxon>Lentitheciaceae</taxon>
        <taxon>Lentithecium</taxon>
    </lineage>
</organism>
<dbReference type="Gene3D" id="3.40.50.12780">
    <property type="entry name" value="N-terminal domain of ligase-like"/>
    <property type="match status" value="1"/>
</dbReference>
<evidence type="ECO:0000313" key="5">
    <source>
        <dbReference type="Proteomes" id="UP000799291"/>
    </source>
</evidence>
<dbReference type="PANTHER" id="PTHR43439">
    <property type="entry name" value="PHENYLACETATE-COENZYME A LIGASE"/>
    <property type="match status" value="1"/>
</dbReference>
<dbReference type="InterPro" id="IPR042099">
    <property type="entry name" value="ANL_N_sf"/>
</dbReference>
<reference evidence="4" key="1">
    <citation type="journal article" date="2020" name="Stud. Mycol.">
        <title>101 Dothideomycetes genomes: a test case for predicting lifestyles and emergence of pathogens.</title>
        <authorList>
            <person name="Haridas S."/>
            <person name="Albert R."/>
            <person name="Binder M."/>
            <person name="Bloem J."/>
            <person name="Labutti K."/>
            <person name="Salamov A."/>
            <person name="Andreopoulos B."/>
            <person name="Baker S."/>
            <person name="Barry K."/>
            <person name="Bills G."/>
            <person name="Bluhm B."/>
            <person name="Cannon C."/>
            <person name="Castanera R."/>
            <person name="Culley D."/>
            <person name="Daum C."/>
            <person name="Ezra D."/>
            <person name="Gonzalez J."/>
            <person name="Henrissat B."/>
            <person name="Kuo A."/>
            <person name="Liang C."/>
            <person name="Lipzen A."/>
            <person name="Lutzoni F."/>
            <person name="Magnuson J."/>
            <person name="Mondo S."/>
            <person name="Nolan M."/>
            <person name="Ohm R."/>
            <person name="Pangilinan J."/>
            <person name="Park H.-J."/>
            <person name="Ramirez L."/>
            <person name="Alfaro M."/>
            <person name="Sun H."/>
            <person name="Tritt A."/>
            <person name="Yoshinaga Y."/>
            <person name="Zwiers L.-H."/>
            <person name="Turgeon B."/>
            <person name="Goodwin S."/>
            <person name="Spatafora J."/>
            <person name="Crous P."/>
            <person name="Grigoriev I."/>
        </authorList>
    </citation>
    <scope>NUCLEOTIDE SEQUENCE</scope>
    <source>
        <strain evidence="4">CBS 122367</strain>
    </source>
</reference>
<dbReference type="InterPro" id="IPR051414">
    <property type="entry name" value="Adenylate-forming_Reductase"/>
</dbReference>